<feature type="domain" description="J" evidence="3">
    <location>
        <begin position="14"/>
        <end position="78"/>
    </location>
</feature>
<dbReference type="SUPFAM" id="SSF46565">
    <property type="entry name" value="Chaperone J-domain"/>
    <property type="match status" value="1"/>
</dbReference>
<comment type="caution">
    <text evidence="4">The sequence shown here is derived from an EMBL/GenBank/DDBJ whole genome shotgun (WGS) entry which is preliminary data.</text>
</comment>
<dbReference type="Proteomes" id="UP000311919">
    <property type="component" value="Unassembled WGS sequence"/>
</dbReference>
<dbReference type="PANTHER" id="PTHR44500:SF1">
    <property type="entry name" value="DNAJ HOMOLOG SUBFAMILY C MEMBER 12"/>
    <property type="match status" value="1"/>
</dbReference>
<evidence type="ECO:0000256" key="1">
    <source>
        <dbReference type="ARBA" id="ARBA00023186"/>
    </source>
</evidence>
<evidence type="ECO:0000256" key="2">
    <source>
        <dbReference type="SAM" id="Phobius"/>
    </source>
</evidence>
<evidence type="ECO:0000259" key="3">
    <source>
        <dbReference type="PROSITE" id="PS50076"/>
    </source>
</evidence>
<dbReference type="PROSITE" id="PS50076">
    <property type="entry name" value="DNAJ_2"/>
    <property type="match status" value="1"/>
</dbReference>
<dbReference type="PRINTS" id="PR00625">
    <property type="entry name" value="JDOMAIN"/>
</dbReference>
<dbReference type="InterPro" id="IPR036869">
    <property type="entry name" value="J_dom_sf"/>
</dbReference>
<dbReference type="Gene3D" id="1.10.287.110">
    <property type="entry name" value="DnaJ domain"/>
    <property type="match status" value="1"/>
</dbReference>
<dbReference type="OrthoDB" id="436519at2759"/>
<keyword evidence="2" id="KW-1133">Transmembrane helix</keyword>
<dbReference type="GO" id="GO:0005737">
    <property type="term" value="C:cytoplasm"/>
    <property type="evidence" value="ECO:0007669"/>
    <property type="project" value="TreeGrafter"/>
</dbReference>
<feature type="transmembrane region" description="Helical" evidence="2">
    <location>
        <begin position="99"/>
        <end position="117"/>
    </location>
</feature>
<name>A0A4Z2D9I0_SCHJA</name>
<dbReference type="InterPro" id="IPR001623">
    <property type="entry name" value="DnaJ_domain"/>
</dbReference>
<evidence type="ECO:0000313" key="5">
    <source>
        <dbReference type="Proteomes" id="UP000311919"/>
    </source>
</evidence>
<accession>A0A4Z2D9I0</accession>
<keyword evidence="5" id="KW-1185">Reference proteome</keyword>
<dbReference type="EMBL" id="SKCS01000198">
    <property type="protein sequence ID" value="TNN13153.1"/>
    <property type="molecule type" value="Genomic_DNA"/>
</dbReference>
<reference evidence="4 5" key="1">
    <citation type="submission" date="2019-03" db="EMBL/GenBank/DDBJ databases">
        <title>An improved genome assembly of the fluke Schistosoma japonicum.</title>
        <authorList>
            <person name="Hu W."/>
            <person name="Luo F."/>
            <person name="Yin M."/>
            <person name="Mo X."/>
            <person name="Sun C."/>
            <person name="Wu Q."/>
            <person name="Zhu B."/>
            <person name="Xiang M."/>
            <person name="Wang J."/>
            <person name="Wang Y."/>
            <person name="Zhang T."/>
            <person name="Xu B."/>
            <person name="Zheng H."/>
            <person name="Feng Z."/>
        </authorList>
    </citation>
    <scope>NUCLEOTIDE SEQUENCE [LARGE SCALE GENOMIC DNA]</scope>
    <source>
        <strain evidence="4">HuSjv2</strain>
        <tissue evidence="4">Worms</tissue>
    </source>
</reference>
<keyword evidence="2" id="KW-0812">Transmembrane</keyword>
<gene>
    <name evidence="4" type="ORF">EWB00_003106</name>
</gene>
<evidence type="ECO:0000313" key="4">
    <source>
        <dbReference type="EMBL" id="TNN13153.1"/>
    </source>
</evidence>
<protein>
    <submittedName>
        <fullName evidence="4">Chaperone protein isoform 1</fullName>
    </submittedName>
</protein>
<dbReference type="AlphaFoldDB" id="A0A4Z2D9I0"/>
<sequence>MSTLSGESNTLKENFYDLLGVNKDSSEDQILYEYRIKVREFHPDKNSDPKSALFFQNIQKARKVLTDRNLRQLYDTWLSGDLSVSFEEYLRSHKNFEEVFPILLLIFSVCTGIQMLLKHLGCWMVLQMSVRRCTPLIHYISFTDDRFLKKYESDLLRKVVKLFRAYEI</sequence>
<organism evidence="4 5">
    <name type="scientific">Schistosoma japonicum</name>
    <name type="common">Blood fluke</name>
    <dbReference type="NCBI Taxonomy" id="6182"/>
    <lineage>
        <taxon>Eukaryota</taxon>
        <taxon>Metazoa</taxon>
        <taxon>Spiralia</taxon>
        <taxon>Lophotrochozoa</taxon>
        <taxon>Platyhelminthes</taxon>
        <taxon>Trematoda</taxon>
        <taxon>Digenea</taxon>
        <taxon>Strigeidida</taxon>
        <taxon>Schistosomatoidea</taxon>
        <taxon>Schistosomatidae</taxon>
        <taxon>Schistosoma</taxon>
    </lineage>
</organism>
<dbReference type="Pfam" id="PF00226">
    <property type="entry name" value="DnaJ"/>
    <property type="match status" value="1"/>
</dbReference>
<dbReference type="PANTHER" id="PTHR44500">
    <property type="entry name" value="DNAJ HOMOLOG SUBFAMILY C MEMBER 12"/>
    <property type="match status" value="1"/>
</dbReference>
<keyword evidence="2" id="KW-0472">Membrane</keyword>
<dbReference type="CDD" id="cd06257">
    <property type="entry name" value="DnaJ"/>
    <property type="match status" value="1"/>
</dbReference>
<proteinExistence type="predicted"/>
<dbReference type="InterPro" id="IPR029827">
    <property type="entry name" value="JDP1-like"/>
</dbReference>
<dbReference type="STRING" id="6182.A0A4Z2D9I0"/>
<keyword evidence="1" id="KW-0143">Chaperone</keyword>
<dbReference type="SMART" id="SM00271">
    <property type="entry name" value="DnaJ"/>
    <property type="match status" value="1"/>
</dbReference>